<protein>
    <recommendedName>
        <fullName evidence="1">Cyclic nucleotide-binding domain-containing protein</fullName>
    </recommendedName>
</protein>
<dbReference type="InterPro" id="IPR014710">
    <property type="entry name" value="RmlC-like_jellyroll"/>
</dbReference>
<accession>A0A3B0STK9</accession>
<evidence type="ECO:0000259" key="1">
    <source>
        <dbReference type="PROSITE" id="PS50042"/>
    </source>
</evidence>
<reference evidence="2" key="1">
    <citation type="submission" date="2018-06" db="EMBL/GenBank/DDBJ databases">
        <authorList>
            <person name="Zhirakovskaya E."/>
        </authorList>
    </citation>
    <scope>NUCLEOTIDE SEQUENCE</scope>
</reference>
<dbReference type="Gene3D" id="2.60.120.10">
    <property type="entry name" value="Jelly Rolls"/>
    <property type="match status" value="1"/>
</dbReference>
<dbReference type="AlphaFoldDB" id="A0A3B0STK9"/>
<sequence>MERLEDQHAAWLARTFGRTDYLPLTREDATALAQAGTVIDKYKGTHLFREGEPSDATYVLQEGEVELYRMSGSGRSV</sequence>
<name>A0A3B0STK9_9ZZZZ</name>
<dbReference type="CDD" id="cd00038">
    <property type="entry name" value="CAP_ED"/>
    <property type="match status" value="1"/>
</dbReference>
<organism evidence="2">
    <name type="scientific">hydrothermal vent metagenome</name>
    <dbReference type="NCBI Taxonomy" id="652676"/>
    <lineage>
        <taxon>unclassified sequences</taxon>
        <taxon>metagenomes</taxon>
        <taxon>ecological metagenomes</taxon>
    </lineage>
</organism>
<proteinExistence type="predicted"/>
<feature type="non-terminal residue" evidence="2">
    <location>
        <position position="77"/>
    </location>
</feature>
<dbReference type="PROSITE" id="PS50042">
    <property type="entry name" value="CNMP_BINDING_3"/>
    <property type="match status" value="1"/>
</dbReference>
<gene>
    <name evidence="2" type="ORF">MNBD_ACTINO01-884</name>
</gene>
<dbReference type="EMBL" id="UOEI01000549">
    <property type="protein sequence ID" value="VAW07810.1"/>
    <property type="molecule type" value="Genomic_DNA"/>
</dbReference>
<dbReference type="SUPFAM" id="SSF51206">
    <property type="entry name" value="cAMP-binding domain-like"/>
    <property type="match status" value="1"/>
</dbReference>
<dbReference type="InterPro" id="IPR018490">
    <property type="entry name" value="cNMP-bd_dom_sf"/>
</dbReference>
<evidence type="ECO:0000313" key="2">
    <source>
        <dbReference type="EMBL" id="VAW07810.1"/>
    </source>
</evidence>
<feature type="domain" description="Cyclic nucleotide-binding" evidence="1">
    <location>
        <begin position="44"/>
        <end position="77"/>
    </location>
</feature>
<dbReference type="InterPro" id="IPR000595">
    <property type="entry name" value="cNMP-bd_dom"/>
</dbReference>
<dbReference type="Pfam" id="PF00027">
    <property type="entry name" value="cNMP_binding"/>
    <property type="match status" value="1"/>
</dbReference>